<evidence type="ECO:0000256" key="7">
    <source>
        <dbReference type="PROSITE-ProRule" id="PRU00221"/>
    </source>
</evidence>
<keyword evidence="5" id="KW-0804">Transcription</keyword>
<dbReference type="SUPFAM" id="SSF50978">
    <property type="entry name" value="WD40 repeat-like"/>
    <property type="match status" value="1"/>
</dbReference>
<reference evidence="9 10" key="1">
    <citation type="journal article" date="2020" name="bioRxiv">
        <title>Metabolic contributions of an alphaproteobacterial endosymbiont in the apicomplexan Cardiosporidium cionae.</title>
        <authorList>
            <person name="Hunter E.S."/>
            <person name="Paight C.J."/>
            <person name="Lane C.E."/>
        </authorList>
    </citation>
    <scope>NUCLEOTIDE SEQUENCE [LARGE SCALE GENOMIC DNA]</scope>
    <source>
        <strain evidence="9">ESH_2018</strain>
    </source>
</reference>
<keyword evidence="10" id="KW-1185">Reference proteome</keyword>
<dbReference type="Pfam" id="PF04494">
    <property type="entry name" value="TFIID_NTD2"/>
    <property type="match status" value="1"/>
</dbReference>
<evidence type="ECO:0000256" key="2">
    <source>
        <dbReference type="ARBA" id="ARBA00022574"/>
    </source>
</evidence>
<dbReference type="PRINTS" id="PR00320">
    <property type="entry name" value="GPROTEINBRPT"/>
</dbReference>
<feature type="repeat" description="WD" evidence="7">
    <location>
        <begin position="353"/>
        <end position="387"/>
    </location>
</feature>
<dbReference type="Proteomes" id="UP000823046">
    <property type="component" value="Unassembled WGS sequence"/>
</dbReference>
<gene>
    <name evidence="9" type="primary">TAF5</name>
    <name evidence="9" type="ORF">IE077_004058</name>
</gene>
<keyword evidence="3" id="KW-0677">Repeat</keyword>
<dbReference type="SUPFAM" id="SSF160897">
    <property type="entry name" value="Taf5 N-terminal domain-like"/>
    <property type="match status" value="1"/>
</dbReference>
<evidence type="ECO:0000259" key="8">
    <source>
        <dbReference type="Pfam" id="PF04494"/>
    </source>
</evidence>
<evidence type="ECO:0000256" key="6">
    <source>
        <dbReference type="ARBA" id="ARBA00023242"/>
    </source>
</evidence>
<evidence type="ECO:0000313" key="10">
    <source>
        <dbReference type="Proteomes" id="UP000823046"/>
    </source>
</evidence>
<keyword evidence="4" id="KW-0805">Transcription regulation</keyword>
<protein>
    <submittedName>
        <fullName evidence="9">Transcription initiation factor TFIID subunit TAF5</fullName>
    </submittedName>
</protein>
<evidence type="ECO:0000256" key="5">
    <source>
        <dbReference type="ARBA" id="ARBA00023163"/>
    </source>
</evidence>
<dbReference type="InterPro" id="IPR037264">
    <property type="entry name" value="TFIID_NTD2_sf"/>
</dbReference>
<dbReference type="InterPro" id="IPR020472">
    <property type="entry name" value="WD40_PAC1"/>
</dbReference>
<comment type="caution">
    <text evidence="9">The sequence shown here is derived from an EMBL/GenBank/DDBJ whole genome shotgun (WGS) entry which is preliminary data.</text>
</comment>
<sequence length="656" mass="72451">MAADTTISIEDSEKLARISHISPKEMNEETLLEYLRVTLEPDDNPFPEIHNYINLYKRLYDWASNSLDSTRSELLDVCFAVFVEMYAKLLHHHAPSAAQFMTCFGLLHEGRYRHAIAALKVMTHPSQLADCSELGFGKDRKRKRIYLSKRALRTLHAWLVDCNSAVLLNLIQDGCELCQLPSLEGLNSTETSSAIHFPFGSSVSYINRQPIEWGLPKVLYQEGKTGAEKEAPSKALILGNEPTVLVEPKHLPPLPEPGTDSHTFYRSRLKVQASRRAILSETALPHALCYTLQNSGDLSSLCISNYDGSLIAAGYEDSIVRLWNLSDYEKSKNSMENVEETPEETDWSGCVSLIGHDGPIHGLAFGECNRILLSAGSEGSILLWSVECKTNHMAYRSGMTCVWSIDFAPYGYYFASGESDGLARLWVTERSHAVRVFSGHTADVDCVKFHPNSGLLLTSSSDASLRLWDIRFPKCVRLFYPNKRDCYIRTVAISPNGRLVASAGTDNLISLWDIPTGSLIDTLPTGPSPVRSLNFCYGSTLLASGNLEGVVTLWNVSTAARGFASNEKALNSLSGAAIPPQSSAALPPLLSHVFASPAKDTEMPLHYDRVSHVKQSSRGSVSLVKQFVLRDAQIHHVAFSRENVLLVGAVSVQYRV</sequence>
<dbReference type="Pfam" id="PF00400">
    <property type="entry name" value="WD40"/>
    <property type="match status" value="6"/>
</dbReference>
<dbReference type="PANTHER" id="PTHR19879">
    <property type="entry name" value="TRANSCRIPTION INITIATION FACTOR TFIID"/>
    <property type="match status" value="1"/>
</dbReference>
<comment type="subcellular location">
    <subcellularLocation>
        <location evidence="1">Nucleus</location>
    </subcellularLocation>
</comment>
<dbReference type="InterPro" id="IPR015943">
    <property type="entry name" value="WD40/YVTN_repeat-like_dom_sf"/>
</dbReference>
<evidence type="ECO:0000256" key="3">
    <source>
        <dbReference type="ARBA" id="ARBA00022737"/>
    </source>
</evidence>
<accession>A0ABQ7J6W1</accession>
<dbReference type="PROSITE" id="PS50082">
    <property type="entry name" value="WD_REPEATS_2"/>
    <property type="match status" value="5"/>
</dbReference>
<evidence type="ECO:0000256" key="4">
    <source>
        <dbReference type="ARBA" id="ARBA00023015"/>
    </source>
</evidence>
<dbReference type="InterPro" id="IPR007582">
    <property type="entry name" value="TFIID_NTD2"/>
</dbReference>
<dbReference type="CDD" id="cd00200">
    <property type="entry name" value="WD40"/>
    <property type="match status" value="1"/>
</dbReference>
<organism evidence="9 10">
    <name type="scientific">Cardiosporidium cionae</name>
    <dbReference type="NCBI Taxonomy" id="476202"/>
    <lineage>
        <taxon>Eukaryota</taxon>
        <taxon>Sar</taxon>
        <taxon>Alveolata</taxon>
        <taxon>Apicomplexa</taxon>
        <taxon>Aconoidasida</taxon>
        <taxon>Nephromycida</taxon>
        <taxon>Cardiosporidium</taxon>
    </lineage>
</organism>
<dbReference type="Gene3D" id="1.25.40.500">
    <property type="entry name" value="TFIID subunit TAF5, NTD2 domain"/>
    <property type="match status" value="1"/>
</dbReference>
<feature type="repeat" description="WD" evidence="7">
    <location>
        <begin position="402"/>
        <end position="436"/>
    </location>
</feature>
<dbReference type="PROSITE" id="PS50294">
    <property type="entry name" value="WD_REPEATS_REGION"/>
    <property type="match status" value="3"/>
</dbReference>
<evidence type="ECO:0000313" key="9">
    <source>
        <dbReference type="EMBL" id="KAF8819737.1"/>
    </source>
</evidence>
<keyword evidence="6" id="KW-0539">Nucleus</keyword>
<dbReference type="InterPro" id="IPR019775">
    <property type="entry name" value="WD40_repeat_CS"/>
</dbReference>
<dbReference type="Gene3D" id="2.130.10.10">
    <property type="entry name" value="YVTN repeat-like/Quinoprotein amine dehydrogenase"/>
    <property type="match status" value="2"/>
</dbReference>
<dbReference type="InterPro" id="IPR001680">
    <property type="entry name" value="WD40_rpt"/>
</dbReference>
<dbReference type="PROSITE" id="PS00678">
    <property type="entry name" value="WD_REPEATS_1"/>
    <property type="match status" value="2"/>
</dbReference>
<dbReference type="EMBL" id="JADAQX010000620">
    <property type="protein sequence ID" value="KAF8819737.1"/>
    <property type="molecule type" value="Genomic_DNA"/>
</dbReference>
<dbReference type="SMART" id="SM00320">
    <property type="entry name" value="WD40"/>
    <property type="match status" value="6"/>
</dbReference>
<keyword evidence="2 7" id="KW-0853">WD repeat</keyword>
<dbReference type="PANTHER" id="PTHR19879:SF1">
    <property type="entry name" value="CANNONBALL-RELATED"/>
    <property type="match status" value="1"/>
</dbReference>
<feature type="domain" description="TFIID subunit TAF5 NTD2" evidence="8">
    <location>
        <begin position="50"/>
        <end position="173"/>
    </location>
</feature>
<name>A0ABQ7J6W1_9APIC</name>
<feature type="repeat" description="WD" evidence="7">
    <location>
        <begin position="307"/>
        <end position="333"/>
    </location>
</feature>
<feature type="repeat" description="WD" evidence="7">
    <location>
        <begin position="488"/>
        <end position="522"/>
    </location>
</feature>
<evidence type="ECO:0000256" key="1">
    <source>
        <dbReference type="ARBA" id="ARBA00004123"/>
    </source>
</evidence>
<feature type="repeat" description="WD" evidence="7">
    <location>
        <begin position="437"/>
        <end position="478"/>
    </location>
</feature>
<dbReference type="InterPro" id="IPR036322">
    <property type="entry name" value="WD40_repeat_dom_sf"/>
</dbReference>
<proteinExistence type="predicted"/>